<name>A0A919FKP5_9MICO</name>
<keyword evidence="2" id="KW-1185">Reference proteome</keyword>
<accession>A0A919FKP5</accession>
<proteinExistence type="predicted"/>
<dbReference type="InterPro" id="IPR051324">
    <property type="entry name" value="Stress/Tellurium_Resist"/>
</dbReference>
<dbReference type="PANTHER" id="PTHR32097:SF18">
    <property type="entry name" value="RING-TYPE DOMAIN-CONTAINING PROTEIN"/>
    <property type="match status" value="1"/>
</dbReference>
<evidence type="ECO:0000313" key="1">
    <source>
        <dbReference type="EMBL" id="GHH68012.1"/>
    </source>
</evidence>
<reference evidence="1" key="2">
    <citation type="submission" date="2020-09" db="EMBL/GenBank/DDBJ databases">
        <authorList>
            <person name="Sun Q."/>
            <person name="Zhou Y."/>
        </authorList>
    </citation>
    <scope>NUCLEOTIDE SEQUENCE</scope>
    <source>
        <strain evidence="1">CGMCC 4.7398</strain>
    </source>
</reference>
<organism evidence="1 2">
    <name type="scientific">Promicromonospora soli</name>
    <dbReference type="NCBI Taxonomy" id="2035533"/>
    <lineage>
        <taxon>Bacteria</taxon>
        <taxon>Bacillati</taxon>
        <taxon>Actinomycetota</taxon>
        <taxon>Actinomycetes</taxon>
        <taxon>Micrococcales</taxon>
        <taxon>Promicromonosporaceae</taxon>
        <taxon>Promicromonospora</taxon>
    </lineage>
</organism>
<gene>
    <name evidence="1" type="ORF">GCM10017772_10730</name>
</gene>
<dbReference type="PANTHER" id="PTHR32097">
    <property type="entry name" value="CAMP-BINDING PROTEIN 1-RELATED"/>
    <property type="match status" value="1"/>
</dbReference>
<dbReference type="Gene3D" id="2.60.60.30">
    <property type="entry name" value="sav2460 like domains"/>
    <property type="match status" value="1"/>
</dbReference>
<protein>
    <recommendedName>
        <fullName evidence="3">TerD domain-containing protein</fullName>
    </recommendedName>
</protein>
<sequence length="720" mass="78898">MSQKTHDLIVRKSWRVPVTEGSTGDGSSIARRFDVALLAVGFKASDRLLRHLGGLAPRDAKLVAVQALAVVRESVGAHVEHNAYFRDFPKNVPDTLEFWVSCLKDALKDTDYADRAAEIFARQKVNLLALRKYGRYQHTYAEMVAAHEEFLPAVTDRCTVLDLGGTLDEEAHRLYLVLAGSTTPLSDDDLVALAILAEHCNSMSQPESVPMRASRAIVNAVHVATGREPQADTVTDVLRLACALSDGDVTLEASTRFRSFPRATRRLLLRTLDGIVASSPAKLGDVAMHREAWKRLGERLHPHEHRGLPNAGRVFAVARGDEDASSFSARVERALATGERAEATRLLSAAPGALVRRVDHLLRTAADDADAAAVLRAVEEALPGVSGRVLLSLRQHLENRRAAGSDRRVFVNRIGGAWAGADNRAPLPAEALEPLVDACDAEVLRRLPQPDVLVVDPDFLDVALPLSGRARPGGTGILPRGSRTRVTGELLRFFVHWRQNDRRTDLDLSCLLLDADFTRSDHVSWTRLRSGGFVHSGDLTEAPGGATEFIDVETPNVRRDVVVPQVHVYAGERFDETAEAFFGFMTRDLAQRGLPFEPATVRAKSDLTGFGRVTIPLAFLRDDDGWEALWLHLNPKGRSGFNTVEGHRVTTTTLVRDIAAHRFLTVRYLVSLLRADGVDVREEAPQDGRPVTYIGFAAPENLPAGSRIITPQNLLDLVPA</sequence>
<evidence type="ECO:0008006" key="3">
    <source>
        <dbReference type="Google" id="ProtNLM"/>
    </source>
</evidence>
<dbReference type="AlphaFoldDB" id="A0A919FKP5"/>
<dbReference type="RefSeq" id="WP_189668162.1">
    <property type="nucleotide sequence ID" value="NZ_BNAS01000001.1"/>
</dbReference>
<comment type="caution">
    <text evidence="1">The sequence shown here is derived from an EMBL/GenBank/DDBJ whole genome shotgun (WGS) entry which is preliminary data.</text>
</comment>
<evidence type="ECO:0000313" key="2">
    <source>
        <dbReference type="Proteomes" id="UP000627369"/>
    </source>
</evidence>
<reference evidence="1" key="1">
    <citation type="journal article" date="2014" name="Int. J. Syst. Evol. Microbiol.">
        <title>Complete genome sequence of Corynebacterium casei LMG S-19264T (=DSM 44701T), isolated from a smear-ripened cheese.</title>
        <authorList>
            <consortium name="US DOE Joint Genome Institute (JGI-PGF)"/>
            <person name="Walter F."/>
            <person name="Albersmeier A."/>
            <person name="Kalinowski J."/>
            <person name="Ruckert C."/>
        </authorList>
    </citation>
    <scope>NUCLEOTIDE SEQUENCE</scope>
    <source>
        <strain evidence="1">CGMCC 4.7398</strain>
    </source>
</reference>
<dbReference type="Proteomes" id="UP000627369">
    <property type="component" value="Unassembled WGS sequence"/>
</dbReference>
<dbReference type="EMBL" id="BNAS01000001">
    <property type="protein sequence ID" value="GHH68012.1"/>
    <property type="molecule type" value="Genomic_DNA"/>
</dbReference>